<comment type="function">
    <text evidence="2 12">Catalyzes the synthesis of 5,6-dihydrouridine (D), a modified base found in the D-loop of most tRNAs, via the reduction of the C5-C6 double bond in target uridines.</text>
</comment>
<keyword evidence="4 12" id="KW-0285">Flavoprotein</keyword>
<dbReference type="CDD" id="cd02801">
    <property type="entry name" value="DUS_like_FMN"/>
    <property type="match status" value="1"/>
</dbReference>
<keyword evidence="6 12" id="KW-0819">tRNA processing</keyword>
<evidence type="ECO:0000256" key="14">
    <source>
        <dbReference type="PIRSR" id="PIRSR006621-2"/>
    </source>
</evidence>
<proteinExistence type="inferred from homology"/>
<dbReference type="GO" id="GO:0050660">
    <property type="term" value="F:flavin adenine dinucleotide binding"/>
    <property type="evidence" value="ECO:0007669"/>
    <property type="project" value="InterPro"/>
</dbReference>
<feature type="active site" description="Proton donor" evidence="13">
    <location>
        <position position="101"/>
    </location>
</feature>
<evidence type="ECO:0000256" key="7">
    <source>
        <dbReference type="ARBA" id="ARBA00022857"/>
    </source>
</evidence>
<dbReference type="EC" id="1.3.1.-" evidence="12"/>
<dbReference type="InterPro" id="IPR035587">
    <property type="entry name" value="DUS-like_FMN-bd"/>
</dbReference>
<evidence type="ECO:0000256" key="12">
    <source>
        <dbReference type="PIRNR" id="PIRNR006621"/>
    </source>
</evidence>
<dbReference type="SUPFAM" id="SSF51395">
    <property type="entry name" value="FMN-linked oxidoreductases"/>
    <property type="match status" value="1"/>
</dbReference>
<keyword evidence="14" id="KW-0547">Nucleotide-binding</keyword>
<dbReference type="InterPro" id="IPR018517">
    <property type="entry name" value="tRNA_hU_synthase_CS"/>
</dbReference>
<feature type="binding site" evidence="14">
    <location>
        <begin position="225"/>
        <end position="226"/>
    </location>
    <ligand>
        <name>FMN</name>
        <dbReference type="ChEBI" id="CHEBI:58210"/>
    </ligand>
</feature>
<keyword evidence="5 12" id="KW-0288">FMN</keyword>
<evidence type="ECO:0000256" key="5">
    <source>
        <dbReference type="ARBA" id="ARBA00022643"/>
    </source>
</evidence>
<dbReference type="InterPro" id="IPR001269">
    <property type="entry name" value="DUS_fam"/>
</dbReference>
<dbReference type="Gene3D" id="3.20.20.70">
    <property type="entry name" value="Aldolase class I"/>
    <property type="match status" value="1"/>
</dbReference>
<dbReference type="InterPro" id="IPR024036">
    <property type="entry name" value="tRNA-dHydroUridine_Synthase_C"/>
</dbReference>
<dbReference type="PROSITE" id="PS01136">
    <property type="entry name" value="UPF0034"/>
    <property type="match status" value="1"/>
</dbReference>
<feature type="binding site" evidence="14">
    <location>
        <position position="71"/>
    </location>
    <ligand>
        <name>FMN</name>
        <dbReference type="ChEBI" id="CHEBI:58210"/>
    </ligand>
</feature>
<evidence type="ECO:0000256" key="1">
    <source>
        <dbReference type="ARBA" id="ARBA00001917"/>
    </source>
</evidence>
<feature type="binding site" evidence="14">
    <location>
        <position position="170"/>
    </location>
    <ligand>
        <name>FMN</name>
        <dbReference type="ChEBI" id="CHEBI:58210"/>
    </ligand>
</feature>
<evidence type="ECO:0000256" key="4">
    <source>
        <dbReference type="ARBA" id="ARBA00022630"/>
    </source>
</evidence>
<keyword evidence="9 12" id="KW-0560">Oxidoreductase</keyword>
<organism evidence="16 17">
    <name type="scientific">Candidatus Kerfeldbacteria bacterium CG15_BIG_FIL_POST_REV_8_21_14_020_45_12</name>
    <dbReference type="NCBI Taxonomy" id="2014247"/>
    <lineage>
        <taxon>Bacteria</taxon>
        <taxon>Candidatus Kerfeldiibacteriota</taxon>
    </lineage>
</organism>
<evidence type="ECO:0000256" key="2">
    <source>
        <dbReference type="ARBA" id="ARBA00002790"/>
    </source>
</evidence>
<evidence type="ECO:0000256" key="8">
    <source>
        <dbReference type="ARBA" id="ARBA00022884"/>
    </source>
</evidence>
<protein>
    <recommendedName>
        <fullName evidence="12">tRNA-dihydrouridine synthase</fullName>
        <ecNumber evidence="12">1.3.1.-</ecNumber>
    </recommendedName>
</protein>
<sequence>MNNFWENLPKPLIYLAPMSGITNKAYRQMVKKYHSDILFPEFISIYALHHNSEKTLKMLEFDDLERPIVAQVFGSEPDYFYEAAKKIVDLGFDGVDINFGCPAPKVAKNGGGCALLGDLGLSKAVIEATLDGVAGRVPVSVKTRVSYKNTHVREFASLISDLPIAALCVHGRSFEKPYVGAADLDCIKEVMNIVPFPVIASGNAHTPEAAKHTLDYTGCAGVALARGSFGKPWIGKQIKDYLETGTYHELTTNEILDAMVEHARLASQLNSDRPFVEVRKIMGWYVRDIPHASSYRKRLVQVDSIEDVEAIVQDIRREAPAEL</sequence>
<evidence type="ECO:0000256" key="10">
    <source>
        <dbReference type="ARBA" id="ARBA00048205"/>
    </source>
</evidence>
<dbReference type="Gene3D" id="1.10.1200.80">
    <property type="entry name" value="Putative flavin oxidoreducatase, domain 2"/>
    <property type="match status" value="1"/>
</dbReference>
<feature type="binding site" evidence="14">
    <location>
        <position position="142"/>
    </location>
    <ligand>
        <name>FMN</name>
        <dbReference type="ChEBI" id="CHEBI:58210"/>
    </ligand>
</feature>
<name>A0A2M7H3X8_9BACT</name>
<evidence type="ECO:0000259" key="15">
    <source>
        <dbReference type="Pfam" id="PF01207"/>
    </source>
</evidence>
<dbReference type="PANTHER" id="PTHR45846">
    <property type="entry name" value="TRNA-DIHYDROURIDINE(47) SYNTHASE [NAD(P)(+)]-LIKE"/>
    <property type="match status" value="1"/>
</dbReference>
<dbReference type="PANTHER" id="PTHR45846:SF1">
    <property type="entry name" value="TRNA-DIHYDROURIDINE(47) SYNTHASE [NAD(P)(+)]-LIKE"/>
    <property type="match status" value="1"/>
</dbReference>
<comment type="catalytic activity">
    <reaction evidence="11">
        <text>a 5,6-dihydrouridine in tRNA + NAD(+) = a uridine in tRNA + NADH + H(+)</text>
        <dbReference type="Rhea" id="RHEA:54452"/>
        <dbReference type="Rhea" id="RHEA-COMP:13339"/>
        <dbReference type="Rhea" id="RHEA-COMP:13887"/>
        <dbReference type="ChEBI" id="CHEBI:15378"/>
        <dbReference type="ChEBI" id="CHEBI:57540"/>
        <dbReference type="ChEBI" id="CHEBI:57945"/>
        <dbReference type="ChEBI" id="CHEBI:65315"/>
        <dbReference type="ChEBI" id="CHEBI:74443"/>
    </reaction>
</comment>
<keyword evidence="3" id="KW-0820">tRNA-binding</keyword>
<comment type="caution">
    <text evidence="16">The sequence shown here is derived from an EMBL/GenBank/DDBJ whole genome shotgun (WGS) entry which is preliminary data.</text>
</comment>
<comment type="catalytic activity">
    <reaction evidence="10">
        <text>a 5,6-dihydrouridine in tRNA + NADP(+) = a uridine in tRNA + NADPH + H(+)</text>
        <dbReference type="Rhea" id="RHEA:23624"/>
        <dbReference type="Rhea" id="RHEA-COMP:13339"/>
        <dbReference type="Rhea" id="RHEA-COMP:13887"/>
        <dbReference type="ChEBI" id="CHEBI:15378"/>
        <dbReference type="ChEBI" id="CHEBI:57783"/>
        <dbReference type="ChEBI" id="CHEBI:58349"/>
        <dbReference type="ChEBI" id="CHEBI:65315"/>
        <dbReference type="ChEBI" id="CHEBI:74443"/>
    </reaction>
</comment>
<gene>
    <name evidence="16" type="ORF">COW24_03095</name>
</gene>
<evidence type="ECO:0000256" key="11">
    <source>
        <dbReference type="ARBA" id="ARBA00048802"/>
    </source>
</evidence>
<comment type="cofactor">
    <cofactor evidence="1 12 14">
        <name>FMN</name>
        <dbReference type="ChEBI" id="CHEBI:58210"/>
    </cofactor>
</comment>
<dbReference type="GO" id="GO:0017150">
    <property type="term" value="F:tRNA dihydrouridine synthase activity"/>
    <property type="evidence" value="ECO:0007669"/>
    <property type="project" value="InterPro"/>
</dbReference>
<comment type="similarity">
    <text evidence="12">Belongs to the dus family.</text>
</comment>
<dbReference type="PIRSF" id="PIRSF006621">
    <property type="entry name" value="Dus"/>
    <property type="match status" value="1"/>
</dbReference>
<evidence type="ECO:0000256" key="6">
    <source>
        <dbReference type="ARBA" id="ARBA00022694"/>
    </source>
</evidence>
<evidence type="ECO:0000256" key="13">
    <source>
        <dbReference type="PIRSR" id="PIRSR006621-1"/>
    </source>
</evidence>
<dbReference type="EMBL" id="PFGC01000037">
    <property type="protein sequence ID" value="PIW36919.1"/>
    <property type="molecule type" value="Genomic_DNA"/>
</dbReference>
<keyword evidence="7" id="KW-0521">NADP</keyword>
<feature type="domain" description="DUS-like FMN-binding" evidence="15">
    <location>
        <begin position="15"/>
        <end position="317"/>
    </location>
</feature>
<accession>A0A2M7H3X8</accession>
<dbReference type="Pfam" id="PF01207">
    <property type="entry name" value="Dus"/>
    <property type="match status" value="1"/>
</dbReference>
<evidence type="ECO:0000313" key="16">
    <source>
        <dbReference type="EMBL" id="PIW36919.1"/>
    </source>
</evidence>
<evidence type="ECO:0000313" key="17">
    <source>
        <dbReference type="Proteomes" id="UP000230292"/>
    </source>
</evidence>
<dbReference type="Proteomes" id="UP000230292">
    <property type="component" value="Unassembled WGS sequence"/>
</dbReference>
<dbReference type="InterPro" id="IPR013785">
    <property type="entry name" value="Aldolase_TIM"/>
</dbReference>
<evidence type="ECO:0000256" key="3">
    <source>
        <dbReference type="ARBA" id="ARBA00022555"/>
    </source>
</evidence>
<reference evidence="16 17" key="1">
    <citation type="submission" date="2017-09" db="EMBL/GenBank/DDBJ databases">
        <title>Depth-based differentiation of microbial function through sediment-hosted aquifers and enrichment of novel symbionts in the deep terrestrial subsurface.</title>
        <authorList>
            <person name="Probst A.J."/>
            <person name="Ladd B."/>
            <person name="Jarett J.K."/>
            <person name="Geller-Mcgrath D.E."/>
            <person name="Sieber C.M."/>
            <person name="Emerson J.B."/>
            <person name="Anantharaman K."/>
            <person name="Thomas B.C."/>
            <person name="Malmstrom R."/>
            <person name="Stieglmeier M."/>
            <person name="Klingl A."/>
            <person name="Woyke T."/>
            <person name="Ryan C.M."/>
            <person name="Banfield J.F."/>
        </authorList>
    </citation>
    <scope>NUCLEOTIDE SEQUENCE [LARGE SCALE GENOMIC DNA]</scope>
    <source>
        <strain evidence="16">CG15_BIG_FIL_POST_REV_8_21_14_020_45_12</strain>
    </source>
</reference>
<evidence type="ECO:0000256" key="9">
    <source>
        <dbReference type="ARBA" id="ARBA00023002"/>
    </source>
</evidence>
<dbReference type="GO" id="GO:0000049">
    <property type="term" value="F:tRNA binding"/>
    <property type="evidence" value="ECO:0007669"/>
    <property type="project" value="UniProtKB-KW"/>
</dbReference>
<keyword evidence="8" id="KW-0694">RNA-binding</keyword>
<dbReference type="AlphaFoldDB" id="A0A2M7H3X8"/>